<keyword evidence="5" id="KW-1185">Reference proteome</keyword>
<dbReference type="Proteomes" id="UP000477722">
    <property type="component" value="Unassembled WGS sequence"/>
</dbReference>
<proteinExistence type="predicted"/>
<feature type="signal peptide" evidence="2">
    <location>
        <begin position="1"/>
        <end position="38"/>
    </location>
</feature>
<name>A0A6G4X0S3_9ACTN</name>
<dbReference type="AlphaFoldDB" id="A0A6G4X0S3"/>
<evidence type="ECO:0000313" key="4">
    <source>
        <dbReference type="EMBL" id="NGO71149.1"/>
    </source>
</evidence>
<dbReference type="EMBL" id="JAAKZZ010000268">
    <property type="protein sequence ID" value="NGO71149.1"/>
    <property type="molecule type" value="Genomic_DNA"/>
</dbReference>
<keyword evidence="2" id="KW-0732">Signal</keyword>
<comment type="caution">
    <text evidence="4">The sequence shown here is derived from an EMBL/GenBank/DDBJ whole genome shotgun (WGS) entry which is preliminary data.</text>
</comment>
<organism evidence="4 5">
    <name type="scientific">Streptomyces boncukensis</name>
    <dbReference type="NCBI Taxonomy" id="2711219"/>
    <lineage>
        <taxon>Bacteria</taxon>
        <taxon>Bacillati</taxon>
        <taxon>Actinomycetota</taxon>
        <taxon>Actinomycetes</taxon>
        <taxon>Kitasatosporales</taxon>
        <taxon>Streptomycetaceae</taxon>
        <taxon>Streptomyces</taxon>
    </lineage>
</organism>
<gene>
    <name evidence="4" type="ORF">G5C65_22865</name>
</gene>
<feature type="domain" description="Transglycosylase SLT" evidence="3">
    <location>
        <begin position="188"/>
        <end position="257"/>
    </location>
</feature>
<evidence type="ECO:0000256" key="1">
    <source>
        <dbReference type="SAM" id="MobiDB-lite"/>
    </source>
</evidence>
<dbReference type="RefSeq" id="WP_165300790.1">
    <property type="nucleotide sequence ID" value="NZ_JAAKZZ010000268.1"/>
</dbReference>
<feature type="compositionally biased region" description="Basic and acidic residues" evidence="1">
    <location>
        <begin position="106"/>
        <end position="142"/>
    </location>
</feature>
<accession>A0A6G4X0S3</accession>
<feature type="chain" id="PRO_5026346130" evidence="2">
    <location>
        <begin position="39"/>
        <end position="262"/>
    </location>
</feature>
<dbReference type="Pfam" id="PF01464">
    <property type="entry name" value="SLT"/>
    <property type="match status" value="1"/>
</dbReference>
<reference evidence="4 5" key="1">
    <citation type="submission" date="2020-02" db="EMBL/GenBank/DDBJ databases">
        <title>Whole-genome analyses of novel actinobacteria.</title>
        <authorList>
            <person name="Sahin N."/>
            <person name="Tatar D."/>
        </authorList>
    </citation>
    <scope>NUCLEOTIDE SEQUENCE [LARGE SCALE GENOMIC DNA]</scope>
    <source>
        <strain evidence="4 5">SB3404</strain>
    </source>
</reference>
<dbReference type="InterPro" id="IPR008258">
    <property type="entry name" value="Transglycosylase_SLT_dom_1"/>
</dbReference>
<evidence type="ECO:0000259" key="3">
    <source>
        <dbReference type="Pfam" id="PF01464"/>
    </source>
</evidence>
<sequence length="262" mass="27334">MPSISGYLRNPRAKRITAAGLGAAGAAALAMTIVPGSADDGNSSQAAAKISTQPVAYAAQASGIDAKETSVARKAPAVAQQEAHEARKAKAAAEAAQAKQAKQAKAAKDAKAKAARDTRAEQEAARKAKAEAAQRDKQERKQPASRSAKRPAKPSYPNNLDGWIREALSIMKSKGIPGSYDGIKRNVIRESGGNPNAVNSWDVNARNGVPSKGLLQVIQPTFDAYHVAGTSKSLTDPVANIVAACNYAAHRYGSMDNVDSAY</sequence>
<protein>
    <submittedName>
        <fullName evidence="4">Transglycosylase SLT domain-containing protein</fullName>
    </submittedName>
</protein>
<feature type="compositionally biased region" description="Low complexity" evidence="1">
    <location>
        <begin position="92"/>
        <end position="104"/>
    </location>
</feature>
<feature type="region of interest" description="Disordered" evidence="1">
    <location>
        <begin position="68"/>
        <end position="160"/>
    </location>
</feature>
<dbReference type="SUPFAM" id="SSF53955">
    <property type="entry name" value="Lysozyme-like"/>
    <property type="match status" value="1"/>
</dbReference>
<evidence type="ECO:0000256" key="2">
    <source>
        <dbReference type="SAM" id="SignalP"/>
    </source>
</evidence>
<evidence type="ECO:0000313" key="5">
    <source>
        <dbReference type="Proteomes" id="UP000477722"/>
    </source>
</evidence>
<dbReference type="InterPro" id="IPR023346">
    <property type="entry name" value="Lysozyme-like_dom_sf"/>
</dbReference>